<keyword evidence="1" id="KW-0812">Transmembrane</keyword>
<proteinExistence type="predicted"/>
<organism evidence="2 3">
    <name type="scientific">Syncephalastrum racemosum</name>
    <name type="common">Filamentous fungus</name>
    <dbReference type="NCBI Taxonomy" id="13706"/>
    <lineage>
        <taxon>Eukaryota</taxon>
        <taxon>Fungi</taxon>
        <taxon>Fungi incertae sedis</taxon>
        <taxon>Mucoromycota</taxon>
        <taxon>Mucoromycotina</taxon>
        <taxon>Mucoromycetes</taxon>
        <taxon>Mucorales</taxon>
        <taxon>Syncephalastraceae</taxon>
        <taxon>Syncephalastrum</taxon>
    </lineage>
</organism>
<sequence length="180" mass="20086">MSAQTPSFRPFVQHAFGHPLGFCRIKVGNGPKTKKATNMAIFRLGVAYKRAIDKHDLPACLAFMTAGYSISFFIVSKRHDGLYTIVEIASLAFAFSLSGLHAFATRKNLDLLAAVNQCFWTNCAVEQTQNATFEEGNRTNSSQYQIICHSWPNPAKGSLANHHNIDPFSRTHIIFHHYAL</sequence>
<protein>
    <submittedName>
        <fullName evidence="2">Uncharacterized protein</fullName>
    </submittedName>
</protein>
<dbReference type="InParanoid" id="A0A1X2HWT5"/>
<evidence type="ECO:0000313" key="2">
    <source>
        <dbReference type="EMBL" id="ORZ04023.1"/>
    </source>
</evidence>
<reference evidence="2 3" key="1">
    <citation type="submission" date="2016-07" db="EMBL/GenBank/DDBJ databases">
        <title>Pervasive Adenine N6-methylation of Active Genes in Fungi.</title>
        <authorList>
            <consortium name="DOE Joint Genome Institute"/>
            <person name="Mondo S.J."/>
            <person name="Dannebaum R.O."/>
            <person name="Kuo R.C."/>
            <person name="Labutti K."/>
            <person name="Haridas S."/>
            <person name="Kuo A."/>
            <person name="Salamov A."/>
            <person name="Ahrendt S.R."/>
            <person name="Lipzen A."/>
            <person name="Sullivan W."/>
            <person name="Andreopoulos W.B."/>
            <person name="Clum A."/>
            <person name="Lindquist E."/>
            <person name="Daum C."/>
            <person name="Ramamoorthy G.K."/>
            <person name="Gryganskyi A."/>
            <person name="Culley D."/>
            <person name="Magnuson J.K."/>
            <person name="James T.Y."/>
            <person name="O'Malley M.A."/>
            <person name="Stajich J.E."/>
            <person name="Spatafora J.W."/>
            <person name="Visel A."/>
            <person name="Grigoriev I.V."/>
        </authorList>
    </citation>
    <scope>NUCLEOTIDE SEQUENCE [LARGE SCALE GENOMIC DNA]</scope>
    <source>
        <strain evidence="2 3">NRRL 2496</strain>
    </source>
</reference>
<name>A0A1X2HWT5_SYNRA</name>
<comment type="caution">
    <text evidence="2">The sequence shown here is derived from an EMBL/GenBank/DDBJ whole genome shotgun (WGS) entry which is preliminary data.</text>
</comment>
<keyword evidence="1" id="KW-1133">Transmembrane helix</keyword>
<accession>A0A1X2HWT5</accession>
<evidence type="ECO:0000256" key="1">
    <source>
        <dbReference type="SAM" id="Phobius"/>
    </source>
</evidence>
<dbReference type="Proteomes" id="UP000242180">
    <property type="component" value="Unassembled WGS sequence"/>
</dbReference>
<keyword evidence="1" id="KW-0472">Membrane</keyword>
<dbReference type="OrthoDB" id="2257229at2759"/>
<feature type="transmembrane region" description="Helical" evidence="1">
    <location>
        <begin position="81"/>
        <end position="103"/>
    </location>
</feature>
<feature type="transmembrane region" description="Helical" evidence="1">
    <location>
        <begin position="57"/>
        <end position="75"/>
    </location>
</feature>
<evidence type="ECO:0000313" key="3">
    <source>
        <dbReference type="Proteomes" id="UP000242180"/>
    </source>
</evidence>
<dbReference type="EMBL" id="MCGN01000001">
    <property type="protein sequence ID" value="ORZ04023.1"/>
    <property type="molecule type" value="Genomic_DNA"/>
</dbReference>
<dbReference type="AlphaFoldDB" id="A0A1X2HWT5"/>
<gene>
    <name evidence="2" type="ORF">BCR43DRAFT_71119</name>
</gene>
<keyword evidence="3" id="KW-1185">Reference proteome</keyword>
<dbReference type="STRING" id="13706.A0A1X2HWT5"/>